<dbReference type="InterPro" id="IPR011044">
    <property type="entry name" value="Quino_amine_DH_bsu"/>
</dbReference>
<feature type="chain" id="PRO_5031214622" evidence="1">
    <location>
        <begin position="32"/>
        <end position="655"/>
    </location>
</feature>
<name>A0A7X0C627_9ACTN</name>
<dbReference type="RefSeq" id="WP_185086771.1">
    <property type="nucleotide sequence ID" value="NZ_JACHJB010000002.1"/>
</dbReference>
<dbReference type="PANTHER" id="PTHR47197">
    <property type="entry name" value="PROTEIN NIRF"/>
    <property type="match status" value="1"/>
</dbReference>
<keyword evidence="3" id="KW-1185">Reference proteome</keyword>
<dbReference type="EMBL" id="JACHJB010000002">
    <property type="protein sequence ID" value="MBB6349150.1"/>
    <property type="molecule type" value="Genomic_DNA"/>
</dbReference>
<evidence type="ECO:0000313" key="2">
    <source>
        <dbReference type="EMBL" id="MBB6349150.1"/>
    </source>
</evidence>
<comment type="caution">
    <text evidence="2">The sequence shown here is derived from an EMBL/GenBank/DDBJ whole genome shotgun (WGS) entry which is preliminary data.</text>
</comment>
<dbReference type="InterPro" id="IPR011047">
    <property type="entry name" value="Quinoprotein_ADH-like_sf"/>
</dbReference>
<dbReference type="InterPro" id="IPR006311">
    <property type="entry name" value="TAT_signal"/>
</dbReference>
<feature type="signal peptide" evidence="1">
    <location>
        <begin position="1"/>
        <end position="31"/>
    </location>
</feature>
<sequence>MIPRRRFLQAAATTTVAATLPATLSGTTAQAAAAHGSQPEGTITDLGPASVASPLGNAEIVGDVLYAGSRGLSPNVVGAYDLTKDSVTAHFDIPTGIGVWAMCRVGTDVYAGTHARSDLYKIDTVSGTVTKVAGYPDHFIWTMASSPDGKVYLGTSEPGRVREYDPATGASRDLGEASPGESYVRSIQADDTHVYAGVGANAHLVAIDRVTGARTELLPAELADRDWVSSMSVSATHIAGGMNSLAEVVVLEKADPTRYKVVKATAPGEKYIVSVLVHDGYVYFAGRPTGTLYRYSIAEDRLEVLGVPYFEAATHRLLAYQGRVYGVQDSAVFVYDPATGTIDYRNLVQRGFRAAPEEPMSVHSDGERVYVGGKSGADVHDLATGKVTRLAIPGEPKTMLTVRETTYIGVYTQAALYAHRPGQAEAKLLARAGNQQDRPRDLAYDARTGLIVMPTQPEPGHINGALSLYSPRTGKLETYRPAVERQTVYSVVTRRGTAYLGTLVQEGLGLPPVTTTARLAAWDLAERRLLWQLEPVPGARYIASLALGPAMTTLYGMANTGEVFAFDLGARKVTGTLKVGAKGGELFVTGRVAYCTDGDKVYKIDLGSFTAEAIVEGLAGQWFGGEPKLALDPSRRALYGLRRRNLVRIAITGRP</sequence>
<dbReference type="InterPro" id="IPR015943">
    <property type="entry name" value="WD40/YVTN_repeat-like_dom_sf"/>
</dbReference>
<dbReference type="SUPFAM" id="SSF50969">
    <property type="entry name" value="YVTN repeat-like/Quinoprotein amine dehydrogenase"/>
    <property type="match status" value="1"/>
</dbReference>
<protein>
    <submittedName>
        <fullName evidence="2">Streptogramin lyase</fullName>
    </submittedName>
</protein>
<dbReference type="AlphaFoldDB" id="A0A7X0C627"/>
<accession>A0A7X0C627</accession>
<dbReference type="Gene3D" id="2.130.10.10">
    <property type="entry name" value="YVTN repeat-like/Quinoprotein amine dehydrogenase"/>
    <property type="match status" value="2"/>
</dbReference>
<evidence type="ECO:0000313" key="3">
    <source>
        <dbReference type="Proteomes" id="UP000583800"/>
    </source>
</evidence>
<keyword evidence="1" id="KW-0732">Signal</keyword>
<dbReference type="GO" id="GO:0016829">
    <property type="term" value="F:lyase activity"/>
    <property type="evidence" value="ECO:0007669"/>
    <property type="project" value="UniProtKB-KW"/>
</dbReference>
<gene>
    <name evidence="2" type="ORF">FHU36_005695</name>
</gene>
<dbReference type="Proteomes" id="UP000583800">
    <property type="component" value="Unassembled WGS sequence"/>
</dbReference>
<proteinExistence type="predicted"/>
<reference evidence="2 3" key="1">
    <citation type="submission" date="2020-08" db="EMBL/GenBank/DDBJ databases">
        <title>Sequencing the genomes of 1000 actinobacteria strains.</title>
        <authorList>
            <person name="Klenk H.-P."/>
        </authorList>
    </citation>
    <scope>NUCLEOTIDE SEQUENCE [LARGE SCALE GENOMIC DNA]</scope>
    <source>
        <strain evidence="2 3">DSM 45913</strain>
    </source>
</reference>
<dbReference type="InterPro" id="IPR051200">
    <property type="entry name" value="Host-pathogen_enzymatic-act"/>
</dbReference>
<dbReference type="PROSITE" id="PS51318">
    <property type="entry name" value="TAT"/>
    <property type="match status" value="1"/>
</dbReference>
<organism evidence="2 3">
    <name type="scientific">Nonomuraea muscovyensis</name>
    <dbReference type="NCBI Taxonomy" id="1124761"/>
    <lineage>
        <taxon>Bacteria</taxon>
        <taxon>Bacillati</taxon>
        <taxon>Actinomycetota</taxon>
        <taxon>Actinomycetes</taxon>
        <taxon>Streptosporangiales</taxon>
        <taxon>Streptosporangiaceae</taxon>
        <taxon>Nonomuraea</taxon>
    </lineage>
</organism>
<dbReference type="SUPFAM" id="SSF50998">
    <property type="entry name" value="Quinoprotein alcohol dehydrogenase-like"/>
    <property type="match status" value="1"/>
</dbReference>
<evidence type="ECO:0000256" key="1">
    <source>
        <dbReference type="SAM" id="SignalP"/>
    </source>
</evidence>
<keyword evidence="2" id="KW-0456">Lyase</keyword>
<dbReference type="PANTHER" id="PTHR47197:SF3">
    <property type="entry name" value="DIHYDRO-HEME D1 DEHYDROGENASE"/>
    <property type="match status" value="1"/>
</dbReference>